<accession>A0ACB9FJL8</accession>
<evidence type="ECO:0000313" key="1">
    <source>
        <dbReference type="EMBL" id="KAI3770988.1"/>
    </source>
</evidence>
<reference evidence="1 2" key="2">
    <citation type="journal article" date="2022" name="Mol. Ecol. Resour.">
        <title>The genomes of chicory, endive, great burdock and yacon provide insights into Asteraceae paleo-polyploidization history and plant inulin production.</title>
        <authorList>
            <person name="Fan W."/>
            <person name="Wang S."/>
            <person name="Wang H."/>
            <person name="Wang A."/>
            <person name="Jiang F."/>
            <person name="Liu H."/>
            <person name="Zhao H."/>
            <person name="Xu D."/>
            <person name="Zhang Y."/>
        </authorList>
    </citation>
    <scope>NUCLEOTIDE SEQUENCE [LARGE SCALE GENOMIC DNA]</scope>
    <source>
        <strain evidence="2">cv. Niubang</strain>
    </source>
</reference>
<name>A0ACB9FJL8_ARCLA</name>
<sequence length="207" mass="23192">MQAFGAILPLTNDIKIIFQKFTSIRKLDEGVVSIPKNGFQFISAGLVRLRVNDDTILSDVVGCIRVVGDIETVGVSWKKRDVEIITDYSIATRVTLWGKLGEDFDATTVKTKAAARPVILIVTCTRVKTFQGVVYFATTSASKIYINFETSYVSSLIERFTTVASTAVNFIDNPGEKKRPDEDMLLERMMINDLLCATWDKDMKELF</sequence>
<organism evidence="1 2">
    <name type="scientific">Arctium lappa</name>
    <name type="common">Greater burdock</name>
    <name type="synonym">Lappa major</name>
    <dbReference type="NCBI Taxonomy" id="4217"/>
    <lineage>
        <taxon>Eukaryota</taxon>
        <taxon>Viridiplantae</taxon>
        <taxon>Streptophyta</taxon>
        <taxon>Embryophyta</taxon>
        <taxon>Tracheophyta</taxon>
        <taxon>Spermatophyta</taxon>
        <taxon>Magnoliopsida</taxon>
        <taxon>eudicotyledons</taxon>
        <taxon>Gunneridae</taxon>
        <taxon>Pentapetalae</taxon>
        <taxon>asterids</taxon>
        <taxon>campanulids</taxon>
        <taxon>Asterales</taxon>
        <taxon>Asteraceae</taxon>
        <taxon>Carduoideae</taxon>
        <taxon>Cardueae</taxon>
        <taxon>Arctiinae</taxon>
        <taxon>Arctium</taxon>
    </lineage>
</organism>
<dbReference type="Proteomes" id="UP001055879">
    <property type="component" value="Linkage Group LG01"/>
</dbReference>
<reference evidence="2" key="1">
    <citation type="journal article" date="2022" name="Mol. Ecol. Resour.">
        <title>The genomes of chicory, endive, great burdock and yacon provide insights into Asteraceae palaeo-polyploidization history and plant inulin production.</title>
        <authorList>
            <person name="Fan W."/>
            <person name="Wang S."/>
            <person name="Wang H."/>
            <person name="Wang A."/>
            <person name="Jiang F."/>
            <person name="Liu H."/>
            <person name="Zhao H."/>
            <person name="Xu D."/>
            <person name="Zhang Y."/>
        </authorList>
    </citation>
    <scope>NUCLEOTIDE SEQUENCE [LARGE SCALE GENOMIC DNA]</scope>
    <source>
        <strain evidence="2">cv. Niubang</strain>
    </source>
</reference>
<proteinExistence type="predicted"/>
<protein>
    <submittedName>
        <fullName evidence="1">Uncharacterized protein</fullName>
    </submittedName>
</protein>
<keyword evidence="2" id="KW-1185">Reference proteome</keyword>
<evidence type="ECO:0000313" key="2">
    <source>
        <dbReference type="Proteomes" id="UP001055879"/>
    </source>
</evidence>
<gene>
    <name evidence="1" type="ORF">L6452_02137</name>
</gene>
<dbReference type="EMBL" id="CM042047">
    <property type="protein sequence ID" value="KAI3770988.1"/>
    <property type="molecule type" value="Genomic_DNA"/>
</dbReference>
<comment type="caution">
    <text evidence="1">The sequence shown here is derived from an EMBL/GenBank/DDBJ whole genome shotgun (WGS) entry which is preliminary data.</text>
</comment>